<organism evidence="1 2">
    <name type="scientific">Sphingomonas arantia</name>
    <dbReference type="NCBI Taxonomy" id="1460676"/>
    <lineage>
        <taxon>Bacteria</taxon>
        <taxon>Pseudomonadati</taxon>
        <taxon>Pseudomonadota</taxon>
        <taxon>Alphaproteobacteria</taxon>
        <taxon>Sphingomonadales</taxon>
        <taxon>Sphingomonadaceae</taxon>
        <taxon>Sphingomonas</taxon>
    </lineage>
</organism>
<comment type="caution">
    <text evidence="1">The sequence shown here is derived from an EMBL/GenBank/DDBJ whole genome shotgun (WGS) entry which is preliminary data.</text>
</comment>
<evidence type="ECO:0000313" key="2">
    <source>
        <dbReference type="Proteomes" id="UP001597400"/>
    </source>
</evidence>
<dbReference type="RefSeq" id="WP_380928400.1">
    <property type="nucleotide sequence ID" value="NZ_JBHUGS010000002.1"/>
</dbReference>
<dbReference type="EMBL" id="JBHUGS010000002">
    <property type="protein sequence ID" value="MFD1950365.1"/>
    <property type="molecule type" value="Genomic_DNA"/>
</dbReference>
<proteinExistence type="predicted"/>
<evidence type="ECO:0000313" key="1">
    <source>
        <dbReference type="EMBL" id="MFD1950365.1"/>
    </source>
</evidence>
<sequence length="76" mass="8634">MTGTRRPAVHYVGFRGDEYRRALRLFGPPDFIHIGWDMWAKQEVVDGDVAIFARGTFEDAPSAYSFPNIRDEDGGK</sequence>
<keyword evidence="2" id="KW-1185">Reference proteome</keyword>
<protein>
    <submittedName>
        <fullName evidence="1">Uncharacterized protein</fullName>
    </submittedName>
</protein>
<gene>
    <name evidence="1" type="ORF">ACFSGX_06250</name>
</gene>
<reference evidence="2" key="1">
    <citation type="journal article" date="2019" name="Int. J. Syst. Evol. Microbiol.">
        <title>The Global Catalogue of Microorganisms (GCM) 10K type strain sequencing project: providing services to taxonomists for standard genome sequencing and annotation.</title>
        <authorList>
            <consortium name="The Broad Institute Genomics Platform"/>
            <consortium name="The Broad Institute Genome Sequencing Center for Infectious Disease"/>
            <person name="Wu L."/>
            <person name="Ma J."/>
        </authorList>
    </citation>
    <scope>NUCLEOTIDE SEQUENCE [LARGE SCALE GENOMIC DNA]</scope>
    <source>
        <strain evidence="2">CGMCC 1.12702</strain>
    </source>
</reference>
<name>A0ABW4TWR4_9SPHN</name>
<accession>A0ABW4TWR4</accession>
<dbReference type="Proteomes" id="UP001597400">
    <property type="component" value="Unassembled WGS sequence"/>
</dbReference>